<dbReference type="EMBL" id="JAKJXO020000002">
    <property type="protein sequence ID" value="KAL1610699.1"/>
    <property type="molecule type" value="Genomic_DNA"/>
</dbReference>
<reference evidence="1 2" key="1">
    <citation type="submission" date="2024-02" db="EMBL/GenBank/DDBJ databases">
        <title>De novo assembly and annotation of 12 fungi associated with fruit tree decline syndrome in Ontario, Canada.</title>
        <authorList>
            <person name="Sulman M."/>
            <person name="Ellouze W."/>
            <person name="Ilyukhin E."/>
        </authorList>
    </citation>
    <scope>NUCLEOTIDE SEQUENCE [LARGE SCALE GENOMIC DNA]</scope>
    <source>
        <strain evidence="1 2">M42-189</strain>
    </source>
</reference>
<keyword evidence="2" id="KW-1185">Reference proteome</keyword>
<accession>A0ABR3S1Z1</accession>
<dbReference type="Proteomes" id="UP001521785">
    <property type="component" value="Unassembled WGS sequence"/>
</dbReference>
<sequence>MSSAIHAIVKGTILPPIDDTMYSGARCEKGPMTGVTTSKAKTTIAIIFENKMIGHRRPRKGLPFLLCALSQKTNDWNGCDPNGCIVKINVKRRVFQDVKKPRMVRAVYGLPSGFLPALDILSWAI</sequence>
<gene>
    <name evidence="1" type="ORF">SLS60_002369</name>
</gene>
<evidence type="ECO:0000313" key="2">
    <source>
        <dbReference type="Proteomes" id="UP001521785"/>
    </source>
</evidence>
<protein>
    <submittedName>
        <fullName evidence="1">Uncharacterized protein</fullName>
    </submittedName>
</protein>
<proteinExistence type="predicted"/>
<evidence type="ECO:0000313" key="1">
    <source>
        <dbReference type="EMBL" id="KAL1610699.1"/>
    </source>
</evidence>
<organism evidence="1 2">
    <name type="scientific">Paraconiothyrium brasiliense</name>
    <dbReference type="NCBI Taxonomy" id="300254"/>
    <lineage>
        <taxon>Eukaryota</taxon>
        <taxon>Fungi</taxon>
        <taxon>Dikarya</taxon>
        <taxon>Ascomycota</taxon>
        <taxon>Pezizomycotina</taxon>
        <taxon>Dothideomycetes</taxon>
        <taxon>Pleosporomycetidae</taxon>
        <taxon>Pleosporales</taxon>
        <taxon>Massarineae</taxon>
        <taxon>Didymosphaeriaceae</taxon>
        <taxon>Paraconiothyrium</taxon>
    </lineage>
</organism>
<name>A0ABR3S1Z1_9PLEO</name>
<comment type="caution">
    <text evidence="1">The sequence shown here is derived from an EMBL/GenBank/DDBJ whole genome shotgun (WGS) entry which is preliminary data.</text>
</comment>